<dbReference type="GeneID" id="20643606"/>
<feature type="region of interest" description="Disordered" evidence="4">
    <location>
        <begin position="22"/>
        <end position="68"/>
    </location>
</feature>
<dbReference type="InParanoid" id="G4Z8B0"/>
<evidence type="ECO:0000256" key="1">
    <source>
        <dbReference type="ARBA" id="ARBA00022737"/>
    </source>
</evidence>
<keyword evidence="1" id="KW-0677">Repeat</keyword>
<dbReference type="KEGG" id="psoj:PHYSODRAFT_313448"/>
<dbReference type="SMR" id="G4Z8B0"/>
<organism evidence="5 6">
    <name type="scientific">Phytophthora sojae (strain P6497)</name>
    <name type="common">Soybean stem and root rot agent</name>
    <name type="synonym">Phytophthora megasperma f. sp. glycines</name>
    <dbReference type="NCBI Taxonomy" id="1094619"/>
    <lineage>
        <taxon>Eukaryota</taxon>
        <taxon>Sar</taxon>
        <taxon>Stramenopiles</taxon>
        <taxon>Oomycota</taxon>
        <taxon>Peronosporomycetes</taxon>
        <taxon>Peronosporales</taxon>
        <taxon>Peronosporaceae</taxon>
        <taxon>Phytophthora</taxon>
    </lineage>
</organism>
<dbReference type="InterPro" id="IPR036770">
    <property type="entry name" value="Ankyrin_rpt-contain_sf"/>
</dbReference>
<dbReference type="PANTHER" id="PTHR24161">
    <property type="entry name" value="ANK_REP_REGION DOMAIN-CONTAINING PROTEIN-RELATED"/>
    <property type="match status" value="1"/>
</dbReference>
<dbReference type="Gene3D" id="1.25.40.20">
    <property type="entry name" value="Ankyrin repeat-containing domain"/>
    <property type="match status" value="3"/>
</dbReference>
<dbReference type="RefSeq" id="XP_009523800.1">
    <property type="nucleotide sequence ID" value="XM_009525505.1"/>
</dbReference>
<dbReference type="SMART" id="SM00248">
    <property type="entry name" value="ANK"/>
    <property type="match status" value="7"/>
</dbReference>
<name>G4Z8B0_PHYSP</name>
<feature type="repeat" description="ANK" evidence="3">
    <location>
        <begin position="339"/>
        <end position="361"/>
    </location>
</feature>
<feature type="region of interest" description="Disordered" evidence="4">
    <location>
        <begin position="455"/>
        <end position="490"/>
    </location>
</feature>
<dbReference type="PROSITE" id="PS50297">
    <property type="entry name" value="ANK_REP_REGION"/>
    <property type="match status" value="4"/>
</dbReference>
<protein>
    <submittedName>
        <fullName evidence="5">Uncharacterized protein</fullName>
    </submittedName>
</protein>
<feature type="compositionally biased region" description="Basic residues" evidence="4">
    <location>
        <begin position="29"/>
        <end position="38"/>
    </location>
</feature>
<dbReference type="SUPFAM" id="SSF48403">
    <property type="entry name" value="Ankyrin repeat"/>
    <property type="match status" value="1"/>
</dbReference>
<dbReference type="OMA" id="AQYAHCE"/>
<proteinExistence type="predicted"/>
<dbReference type="PROSITE" id="PS50088">
    <property type="entry name" value="ANK_REPEAT"/>
    <property type="match status" value="4"/>
</dbReference>
<dbReference type="PANTHER" id="PTHR24161:SF85">
    <property type="entry name" value="PALMITOYLTRANSFERASE HIP14"/>
    <property type="match status" value="1"/>
</dbReference>
<dbReference type="Pfam" id="PF12796">
    <property type="entry name" value="Ank_2"/>
    <property type="match status" value="2"/>
</dbReference>
<dbReference type="PRINTS" id="PR01415">
    <property type="entry name" value="ANKYRIN"/>
</dbReference>
<evidence type="ECO:0000256" key="3">
    <source>
        <dbReference type="PROSITE-ProRule" id="PRU00023"/>
    </source>
</evidence>
<dbReference type="EMBL" id="JH159153">
    <property type="protein sequence ID" value="EGZ21083.1"/>
    <property type="molecule type" value="Genomic_DNA"/>
</dbReference>
<reference evidence="5 6" key="1">
    <citation type="journal article" date="2006" name="Science">
        <title>Phytophthora genome sequences uncover evolutionary origins and mechanisms of pathogenesis.</title>
        <authorList>
            <person name="Tyler B.M."/>
            <person name="Tripathy S."/>
            <person name="Zhang X."/>
            <person name="Dehal P."/>
            <person name="Jiang R.H."/>
            <person name="Aerts A."/>
            <person name="Arredondo F.D."/>
            <person name="Baxter L."/>
            <person name="Bensasson D."/>
            <person name="Beynon J.L."/>
            <person name="Chapman J."/>
            <person name="Damasceno C.M."/>
            <person name="Dorrance A.E."/>
            <person name="Dou D."/>
            <person name="Dickerman A.W."/>
            <person name="Dubchak I.L."/>
            <person name="Garbelotto M."/>
            <person name="Gijzen M."/>
            <person name="Gordon S.G."/>
            <person name="Govers F."/>
            <person name="Grunwald N.J."/>
            <person name="Huang W."/>
            <person name="Ivors K.L."/>
            <person name="Jones R.W."/>
            <person name="Kamoun S."/>
            <person name="Krampis K."/>
            <person name="Lamour K.H."/>
            <person name="Lee M.K."/>
            <person name="McDonald W.H."/>
            <person name="Medina M."/>
            <person name="Meijer H.J."/>
            <person name="Nordberg E.K."/>
            <person name="Maclean D.J."/>
            <person name="Ospina-Giraldo M.D."/>
            <person name="Morris P.F."/>
            <person name="Phuntumart V."/>
            <person name="Putnam N.H."/>
            <person name="Rash S."/>
            <person name="Rose J.K."/>
            <person name="Sakihama Y."/>
            <person name="Salamov A.A."/>
            <person name="Savidor A."/>
            <person name="Scheuring C.F."/>
            <person name="Smith B.M."/>
            <person name="Sobral B.W."/>
            <person name="Terry A."/>
            <person name="Torto-Alalibo T.A."/>
            <person name="Win J."/>
            <person name="Xu Z."/>
            <person name="Zhang H."/>
            <person name="Grigoriev I.V."/>
            <person name="Rokhsar D.S."/>
            <person name="Boore J.L."/>
        </authorList>
    </citation>
    <scope>NUCLEOTIDE SEQUENCE [LARGE SCALE GENOMIC DNA]</scope>
    <source>
        <strain evidence="5 6">P6497</strain>
    </source>
</reference>
<evidence type="ECO:0000313" key="5">
    <source>
        <dbReference type="EMBL" id="EGZ21083.1"/>
    </source>
</evidence>
<dbReference type="Pfam" id="PF00023">
    <property type="entry name" value="Ank"/>
    <property type="match status" value="1"/>
</dbReference>
<feature type="repeat" description="ANK" evidence="3">
    <location>
        <begin position="211"/>
        <end position="243"/>
    </location>
</feature>
<feature type="compositionally biased region" description="Basic and acidic residues" evidence="4">
    <location>
        <begin position="468"/>
        <end position="482"/>
    </location>
</feature>
<evidence type="ECO:0000256" key="4">
    <source>
        <dbReference type="SAM" id="MobiDB-lite"/>
    </source>
</evidence>
<evidence type="ECO:0000256" key="2">
    <source>
        <dbReference type="ARBA" id="ARBA00023043"/>
    </source>
</evidence>
<dbReference type="Proteomes" id="UP000002640">
    <property type="component" value="Unassembled WGS sequence"/>
</dbReference>
<gene>
    <name evidence="5" type="ORF">PHYSODRAFT_313448</name>
</gene>
<dbReference type="InterPro" id="IPR002110">
    <property type="entry name" value="Ankyrin_rpt"/>
</dbReference>
<accession>G4Z8B0</accession>
<feature type="repeat" description="ANK" evidence="3">
    <location>
        <begin position="387"/>
        <end position="419"/>
    </location>
</feature>
<keyword evidence="6" id="KW-1185">Reference proteome</keyword>
<keyword evidence="2 3" id="KW-0040">ANK repeat</keyword>
<feature type="repeat" description="ANK" evidence="3">
    <location>
        <begin position="258"/>
        <end position="290"/>
    </location>
</feature>
<sequence>MGGLFSRNSVVPHQPLSIVAASAVPQNTKTKRNKHHKFNTLVPEPQGPAHASQTSTQNPAASKFSASNEPLTRADLRVQFLKAVKRGNVAEMADLLQRYQQPRSLSPDSHEDEREEGIEELVNIRGMWESTPLISATQYAHCEAALWLLSHGAKPHASNEKSVTALLLASLEGLTPVVVELLRTVKQPTSEVPTIDKQVGVVYNPAADVNVRLSPLLAASMNGHVEIARLLLDHGATVNQQVLTTVGAGTSASTTFSRGSSALLLASRYGHGEVVALLLQRKADYTLVDETTDSSPLLSACEHGHEECALLLLEAMTSQSKTPLSSNTETERWQVPNHQGFTPLHFAAANGLLRVCEALLSALKDQQNSLEDEVLAAAFVNARAGARRESALLHAVRKRQHEVARLLLEAGADAELADRGGNTATQVLARNKQDALLLLCEAAISKSQRQLSRESPTVEGILLSTDSGPHKEEELRSAESHAPDASAELF</sequence>
<feature type="compositionally biased region" description="Polar residues" evidence="4">
    <location>
        <begin position="51"/>
        <end position="68"/>
    </location>
</feature>
<dbReference type="AlphaFoldDB" id="G4Z8B0"/>
<evidence type="ECO:0000313" key="6">
    <source>
        <dbReference type="Proteomes" id="UP000002640"/>
    </source>
</evidence>